<protein>
    <submittedName>
        <fullName evidence="1">Uncharacterized protein</fullName>
    </submittedName>
</protein>
<keyword evidence="2" id="KW-1185">Reference proteome</keyword>
<reference evidence="1" key="1">
    <citation type="submission" date="2022-10" db="EMBL/GenBank/DDBJ databases">
        <title>The complete genomes of actinobacterial strains from the NBC collection.</title>
        <authorList>
            <person name="Joergensen T.S."/>
            <person name="Alvarez Arevalo M."/>
            <person name="Sterndorff E.B."/>
            <person name="Faurdal D."/>
            <person name="Vuksanovic O."/>
            <person name="Mourched A.-S."/>
            <person name="Charusanti P."/>
            <person name="Shaw S."/>
            <person name="Blin K."/>
            <person name="Weber T."/>
        </authorList>
    </citation>
    <scope>NUCLEOTIDE SEQUENCE</scope>
    <source>
        <strain evidence="1">NBC 01771</strain>
    </source>
</reference>
<sequence>MRDGARNYFATKEDALLLPYPDQAERSVLVAEAVVTAPDELTPLDAVAHAWRAEVERVDADRDEWPARLSVLADHPSPASRVIAMEAGDQRRMVEAIARRTGLATDDPYPTLVHHVADGAPRACLRHWQQLGGARSLVELMDHAVRSVAGGLPVPPAPKAGPRR</sequence>
<evidence type="ECO:0000313" key="1">
    <source>
        <dbReference type="EMBL" id="WSC02678.1"/>
    </source>
</evidence>
<evidence type="ECO:0000313" key="2">
    <source>
        <dbReference type="Proteomes" id="UP001348369"/>
    </source>
</evidence>
<proteinExistence type="predicted"/>
<name>A0ACD4ZVY5_9ACTN</name>
<dbReference type="Proteomes" id="UP001348369">
    <property type="component" value="Chromosome"/>
</dbReference>
<gene>
    <name evidence="1" type="ORF">OG835_40580</name>
</gene>
<dbReference type="EMBL" id="CP109109">
    <property type="protein sequence ID" value="WSC02678.1"/>
    <property type="molecule type" value="Genomic_DNA"/>
</dbReference>
<accession>A0ACD4ZVY5</accession>
<organism evidence="1 2">
    <name type="scientific">Streptomyces scopuliridis</name>
    <dbReference type="NCBI Taxonomy" id="452529"/>
    <lineage>
        <taxon>Bacteria</taxon>
        <taxon>Bacillati</taxon>
        <taxon>Actinomycetota</taxon>
        <taxon>Actinomycetes</taxon>
        <taxon>Kitasatosporales</taxon>
        <taxon>Streptomycetaceae</taxon>
        <taxon>Streptomyces</taxon>
    </lineage>
</organism>